<dbReference type="Proteomes" id="UP000237105">
    <property type="component" value="Unassembled WGS sequence"/>
</dbReference>
<feature type="region of interest" description="Disordered" evidence="1">
    <location>
        <begin position="1"/>
        <end position="28"/>
    </location>
</feature>
<sequence>MRVFGKQSWSRDESNGGGGTVIGRRTAARRVKNRSGGEIFRPRFLRRQAAVHGSSTRCWFVDVSRSRRIGASGMAADGGGSDEQFSWAASGGPPWRRRRNGGAFMQFFKTVAVGHVAQSDSAEKISF</sequence>
<reference evidence="3" key="1">
    <citation type="submission" date="2016-06" db="EMBL/GenBank/DDBJ databases">
        <title>Parallel loss of symbiosis genes in relatives of nitrogen-fixing non-legume Parasponia.</title>
        <authorList>
            <person name="Van Velzen R."/>
            <person name="Holmer R."/>
            <person name="Bu F."/>
            <person name="Rutten L."/>
            <person name="Van Zeijl A."/>
            <person name="Liu W."/>
            <person name="Santuari L."/>
            <person name="Cao Q."/>
            <person name="Sharma T."/>
            <person name="Shen D."/>
            <person name="Roswanjaya Y."/>
            <person name="Wardhani T."/>
            <person name="Kalhor M.S."/>
            <person name="Jansen J."/>
            <person name="Van den Hoogen J."/>
            <person name="Gungor B."/>
            <person name="Hartog M."/>
            <person name="Hontelez J."/>
            <person name="Verver J."/>
            <person name="Yang W.-C."/>
            <person name="Schijlen E."/>
            <person name="Repin R."/>
            <person name="Schilthuizen M."/>
            <person name="Schranz E."/>
            <person name="Heidstra R."/>
            <person name="Miyata K."/>
            <person name="Fedorova E."/>
            <person name="Kohlen W."/>
            <person name="Bisseling T."/>
            <person name="Smit S."/>
            <person name="Geurts R."/>
        </authorList>
    </citation>
    <scope>NUCLEOTIDE SEQUENCE [LARGE SCALE GENOMIC DNA]</scope>
    <source>
        <strain evidence="3">cv. WU1-14</strain>
    </source>
</reference>
<comment type="caution">
    <text evidence="2">The sequence shown here is derived from an EMBL/GenBank/DDBJ whole genome shotgun (WGS) entry which is preliminary data.</text>
</comment>
<keyword evidence="3" id="KW-1185">Reference proteome</keyword>
<protein>
    <submittedName>
        <fullName evidence="2">Uncharacterized protein</fullName>
    </submittedName>
</protein>
<evidence type="ECO:0000256" key="1">
    <source>
        <dbReference type="SAM" id="MobiDB-lite"/>
    </source>
</evidence>
<name>A0A2P5BMT3_PARAD</name>
<dbReference type="EMBL" id="JXTB01000250">
    <property type="protein sequence ID" value="PON50109.1"/>
    <property type="molecule type" value="Genomic_DNA"/>
</dbReference>
<evidence type="ECO:0000313" key="3">
    <source>
        <dbReference type="Proteomes" id="UP000237105"/>
    </source>
</evidence>
<evidence type="ECO:0000313" key="2">
    <source>
        <dbReference type="EMBL" id="PON50109.1"/>
    </source>
</evidence>
<accession>A0A2P5BMT3</accession>
<gene>
    <name evidence="2" type="ORF">PanWU01x14_225510</name>
</gene>
<organism evidence="2 3">
    <name type="scientific">Parasponia andersonii</name>
    <name type="common">Sponia andersonii</name>
    <dbReference type="NCBI Taxonomy" id="3476"/>
    <lineage>
        <taxon>Eukaryota</taxon>
        <taxon>Viridiplantae</taxon>
        <taxon>Streptophyta</taxon>
        <taxon>Embryophyta</taxon>
        <taxon>Tracheophyta</taxon>
        <taxon>Spermatophyta</taxon>
        <taxon>Magnoliopsida</taxon>
        <taxon>eudicotyledons</taxon>
        <taxon>Gunneridae</taxon>
        <taxon>Pentapetalae</taxon>
        <taxon>rosids</taxon>
        <taxon>fabids</taxon>
        <taxon>Rosales</taxon>
        <taxon>Cannabaceae</taxon>
        <taxon>Parasponia</taxon>
    </lineage>
</organism>
<feature type="region of interest" description="Disordered" evidence="1">
    <location>
        <begin position="73"/>
        <end position="92"/>
    </location>
</feature>
<dbReference type="AlphaFoldDB" id="A0A2P5BMT3"/>
<proteinExistence type="predicted"/>